<proteinExistence type="predicted"/>
<comment type="caution">
    <text evidence="1">The sequence shown here is derived from an EMBL/GenBank/DDBJ whole genome shotgun (WGS) entry which is preliminary data.</text>
</comment>
<name>A0ABT6S2S8_9ACTN</name>
<keyword evidence="2" id="KW-1185">Reference proteome</keyword>
<dbReference type="Proteomes" id="UP001223978">
    <property type="component" value="Unassembled WGS sequence"/>
</dbReference>
<dbReference type="RefSeq" id="WP_282540291.1">
    <property type="nucleotide sequence ID" value="NZ_JASCIQ010000001.1"/>
</dbReference>
<accession>A0ABT6S2S8</accession>
<protein>
    <recommendedName>
        <fullName evidence="3">DUF4272 domain-containing protein</fullName>
    </recommendedName>
</protein>
<reference evidence="1 2" key="1">
    <citation type="submission" date="2023-05" db="EMBL/GenBank/DDBJ databases">
        <title>Draft genome sequence of Streptomyces sp. B-S-A6 isolated from a cave soil in Thailand.</title>
        <authorList>
            <person name="Chamroensaksri N."/>
            <person name="Muangham S."/>
        </authorList>
    </citation>
    <scope>NUCLEOTIDE SEQUENCE [LARGE SCALE GENOMIC DNA]</scope>
    <source>
        <strain evidence="1 2">B-S-A6</strain>
    </source>
</reference>
<evidence type="ECO:0000313" key="1">
    <source>
        <dbReference type="EMBL" id="MDI3402330.1"/>
    </source>
</evidence>
<gene>
    <name evidence="1" type="ORF">QIS96_00565</name>
</gene>
<sequence length="503" mass="54718">MITFPDDRTAELHAAWSQVRADTPAAEAEPLVLDCARRLSADPGGEAAFVWVAGLVEMVEYLAWRPGAAARAAAVAALLAAASALGERECGHELHPYEEELALLDESELFWRPSVAYLLGEPADRPRQEADLCPGNVAGHARLAADAIEPFGVDGIPARVPEEHVEGVAELTDFLHDYPSCDPGPTIEINARGLSDRPTRGALAGFVLTQHVSCWYVIHRITARPVFDEMIEGLEQALGLLPPASDCVHGEGEHPDPEERHYETDAQLGFYLRSPGGRAEARGFLEDDGPMDAWVCPAFLREQAEEALGELRGRHEELFAVRDTSALDAAYLTPEGALDIGGLTRALVHDPFDSAGGAVAQNVGLWAARRHATAVDPHVRLVLLHLALWVGAGLDLPYGPGREVRALLRRVGDEVSERGCTHRADEHPDRRRFRGGYQAEKFKQHLDHLYAPATHPAPADAYPAEVWSCPGLLGQWAGESVAELDEAYFEMDLEDGDELSTLL</sequence>
<evidence type="ECO:0008006" key="3">
    <source>
        <dbReference type="Google" id="ProtNLM"/>
    </source>
</evidence>
<organism evidence="1 2">
    <name type="scientific">Streptomyces cavernicola</name>
    <dbReference type="NCBI Taxonomy" id="3043613"/>
    <lineage>
        <taxon>Bacteria</taxon>
        <taxon>Bacillati</taxon>
        <taxon>Actinomycetota</taxon>
        <taxon>Actinomycetes</taxon>
        <taxon>Kitasatosporales</taxon>
        <taxon>Streptomycetaceae</taxon>
        <taxon>Streptomyces</taxon>
    </lineage>
</organism>
<dbReference type="EMBL" id="JASCIQ010000001">
    <property type="protein sequence ID" value="MDI3402330.1"/>
    <property type="molecule type" value="Genomic_DNA"/>
</dbReference>
<evidence type="ECO:0000313" key="2">
    <source>
        <dbReference type="Proteomes" id="UP001223978"/>
    </source>
</evidence>